<feature type="transmembrane region" description="Helical" evidence="2">
    <location>
        <begin position="153"/>
        <end position="173"/>
    </location>
</feature>
<dbReference type="EMBL" id="BAAASX010000004">
    <property type="protein sequence ID" value="GAA2334888.1"/>
    <property type="molecule type" value="Genomic_DNA"/>
</dbReference>
<feature type="transmembrane region" description="Helical" evidence="2">
    <location>
        <begin position="345"/>
        <end position="364"/>
    </location>
</feature>
<name>A0ABP5SMS1_9ACTN</name>
<feature type="compositionally biased region" description="Basic and acidic residues" evidence="1">
    <location>
        <begin position="59"/>
        <end position="73"/>
    </location>
</feature>
<comment type="caution">
    <text evidence="3">The sequence shown here is derived from an EMBL/GenBank/DDBJ whole genome shotgun (WGS) entry which is preliminary data.</text>
</comment>
<accession>A0ABP5SMS1</accession>
<evidence type="ECO:0000256" key="1">
    <source>
        <dbReference type="SAM" id="MobiDB-lite"/>
    </source>
</evidence>
<feature type="transmembrane region" description="Helical" evidence="2">
    <location>
        <begin position="210"/>
        <end position="231"/>
    </location>
</feature>
<feature type="compositionally biased region" description="Low complexity" evidence="1">
    <location>
        <begin position="24"/>
        <end position="39"/>
    </location>
</feature>
<protein>
    <recommendedName>
        <fullName evidence="5">CDP-diglyceride synthetase</fullName>
    </recommendedName>
</protein>
<reference evidence="4" key="1">
    <citation type="journal article" date="2019" name="Int. J. Syst. Evol. Microbiol.">
        <title>The Global Catalogue of Microorganisms (GCM) 10K type strain sequencing project: providing services to taxonomists for standard genome sequencing and annotation.</title>
        <authorList>
            <consortium name="The Broad Institute Genomics Platform"/>
            <consortium name="The Broad Institute Genome Sequencing Center for Infectious Disease"/>
            <person name="Wu L."/>
            <person name="Ma J."/>
        </authorList>
    </citation>
    <scope>NUCLEOTIDE SEQUENCE [LARGE SCALE GENOMIC DNA]</scope>
    <source>
        <strain evidence="4">JCM 6238</strain>
    </source>
</reference>
<feature type="transmembrane region" description="Helical" evidence="2">
    <location>
        <begin position="271"/>
        <end position="293"/>
    </location>
</feature>
<dbReference type="Proteomes" id="UP001501584">
    <property type="component" value="Unassembled WGS sequence"/>
</dbReference>
<feature type="transmembrane region" description="Helical" evidence="2">
    <location>
        <begin position="104"/>
        <end position="121"/>
    </location>
</feature>
<feature type="transmembrane region" description="Helical" evidence="2">
    <location>
        <begin position="299"/>
        <end position="324"/>
    </location>
</feature>
<gene>
    <name evidence="3" type="ORF">GCM10010403_28640</name>
</gene>
<keyword evidence="2" id="KW-0472">Membrane</keyword>
<sequence>MDVSYSRPDETWGYEPPEPPGPSEGPAWGDAYAGTADAGAPDERGGPEAPRGPGAPPSRTERRRAAARSRETGARNTGSYRTAGPGGEADHTLPPPSPALLHRLPAIAVTIVISAGLVLGTQLERPAYAAGIAVLQLATVGLVTWLRKIDGAWVPLAVASGLAIAADAAAVAWTPVSLVPITVLLALAFGVAVAAQLIRRTHVGVTENLGFTMLLGVAVCGYACYIALSRLGSAPPAMYSAVVAAGTAILAARAVDLVMPDPRINRQVTRGAFGIVIGTMCGTASAAYAGLVIEGPEPSHAAIGGLLIALTAVLADLACGYTSASRRIDGVGAAPNPVVSAAGPLLAFAVTGPVVYLLSAYYMID</sequence>
<feature type="region of interest" description="Disordered" evidence="1">
    <location>
        <begin position="1"/>
        <end position="97"/>
    </location>
</feature>
<organism evidence="3 4">
    <name type="scientific">Glycomyces rutgersensis</name>
    <dbReference type="NCBI Taxonomy" id="58115"/>
    <lineage>
        <taxon>Bacteria</taxon>
        <taxon>Bacillati</taxon>
        <taxon>Actinomycetota</taxon>
        <taxon>Actinomycetes</taxon>
        <taxon>Glycomycetales</taxon>
        <taxon>Glycomycetaceae</taxon>
        <taxon>Glycomyces</taxon>
    </lineage>
</organism>
<evidence type="ECO:0000313" key="4">
    <source>
        <dbReference type="Proteomes" id="UP001501584"/>
    </source>
</evidence>
<feature type="transmembrane region" description="Helical" evidence="2">
    <location>
        <begin position="127"/>
        <end position="146"/>
    </location>
</feature>
<evidence type="ECO:0008006" key="5">
    <source>
        <dbReference type="Google" id="ProtNLM"/>
    </source>
</evidence>
<proteinExistence type="predicted"/>
<evidence type="ECO:0000256" key="2">
    <source>
        <dbReference type="SAM" id="Phobius"/>
    </source>
</evidence>
<keyword evidence="2" id="KW-1133">Transmembrane helix</keyword>
<keyword evidence="2" id="KW-0812">Transmembrane</keyword>
<feature type="transmembrane region" description="Helical" evidence="2">
    <location>
        <begin position="237"/>
        <end position="259"/>
    </location>
</feature>
<evidence type="ECO:0000313" key="3">
    <source>
        <dbReference type="EMBL" id="GAA2334888.1"/>
    </source>
</evidence>
<feature type="transmembrane region" description="Helical" evidence="2">
    <location>
        <begin position="179"/>
        <end position="198"/>
    </location>
</feature>
<keyword evidence="4" id="KW-1185">Reference proteome</keyword>